<dbReference type="Proteomes" id="UP000269721">
    <property type="component" value="Unassembled WGS sequence"/>
</dbReference>
<dbReference type="AlphaFoldDB" id="A0A4P9W1D5"/>
<dbReference type="EMBL" id="KZ999548">
    <property type="protein sequence ID" value="RKO84963.1"/>
    <property type="molecule type" value="Genomic_DNA"/>
</dbReference>
<sequence length="176" mass="19464">MEMISLGPVFERLSAPLDPFQVREQHSKIEIVRFLHENRPEGCSAAHGLAAAEDRPVQGGPFILLPPLPRLVRFLVALHPESYAHTVLKAASISGTEGAAMLRMLYEGSVWFTDDEAKLMVDPTHWPVLKLGIEAFLLEMHGLLLKANRILLPGGRLLSPGQAADDSTWNYSELSF</sequence>
<gene>
    <name evidence="1" type="ORF">BDK51DRAFT_39265</name>
</gene>
<protein>
    <submittedName>
        <fullName evidence="1">Uncharacterized protein</fullName>
    </submittedName>
</protein>
<accession>A0A4P9W1D5</accession>
<keyword evidence="2" id="KW-1185">Reference proteome</keyword>
<reference evidence="2" key="1">
    <citation type="journal article" date="2018" name="Nat. Microbiol.">
        <title>Leveraging single-cell genomics to expand the fungal tree of life.</title>
        <authorList>
            <person name="Ahrendt S.R."/>
            <person name="Quandt C.A."/>
            <person name="Ciobanu D."/>
            <person name="Clum A."/>
            <person name="Salamov A."/>
            <person name="Andreopoulos B."/>
            <person name="Cheng J.F."/>
            <person name="Woyke T."/>
            <person name="Pelin A."/>
            <person name="Henrissat B."/>
            <person name="Reynolds N.K."/>
            <person name="Benny G.L."/>
            <person name="Smith M.E."/>
            <person name="James T.Y."/>
            <person name="Grigoriev I.V."/>
        </authorList>
    </citation>
    <scope>NUCLEOTIDE SEQUENCE [LARGE SCALE GENOMIC DNA]</scope>
</reference>
<name>A0A4P9W1D5_9FUNG</name>
<evidence type="ECO:0000313" key="2">
    <source>
        <dbReference type="Proteomes" id="UP000269721"/>
    </source>
</evidence>
<proteinExistence type="predicted"/>
<organism evidence="1 2">
    <name type="scientific">Blyttiomyces helicus</name>
    <dbReference type="NCBI Taxonomy" id="388810"/>
    <lineage>
        <taxon>Eukaryota</taxon>
        <taxon>Fungi</taxon>
        <taxon>Fungi incertae sedis</taxon>
        <taxon>Chytridiomycota</taxon>
        <taxon>Chytridiomycota incertae sedis</taxon>
        <taxon>Chytridiomycetes</taxon>
        <taxon>Chytridiomycetes incertae sedis</taxon>
        <taxon>Blyttiomyces</taxon>
    </lineage>
</organism>
<evidence type="ECO:0000313" key="1">
    <source>
        <dbReference type="EMBL" id="RKO84963.1"/>
    </source>
</evidence>